<keyword evidence="1" id="KW-0813">Transport</keyword>
<reference evidence="6" key="2">
    <citation type="submission" date="2020-09" db="EMBL/GenBank/DDBJ databases">
        <authorList>
            <person name="Sun Q."/>
            <person name="Ohkuma M."/>
        </authorList>
    </citation>
    <scope>NUCLEOTIDE SEQUENCE</scope>
    <source>
        <strain evidence="6">JCM 14371</strain>
    </source>
</reference>
<dbReference type="EMBL" id="BMOE01000016">
    <property type="protein sequence ID" value="GGJ86806.1"/>
    <property type="molecule type" value="Genomic_DNA"/>
</dbReference>
<dbReference type="InterPro" id="IPR027417">
    <property type="entry name" value="P-loop_NTPase"/>
</dbReference>
<comment type="caution">
    <text evidence="6">The sequence shown here is derived from an EMBL/GenBank/DDBJ whole genome shotgun (WGS) entry which is preliminary data.</text>
</comment>
<organism evidence="6 7">
    <name type="scientific">Deinococcus aquiradiocola</name>
    <dbReference type="NCBI Taxonomy" id="393059"/>
    <lineage>
        <taxon>Bacteria</taxon>
        <taxon>Thermotogati</taxon>
        <taxon>Deinococcota</taxon>
        <taxon>Deinococci</taxon>
        <taxon>Deinococcales</taxon>
        <taxon>Deinococcaceae</taxon>
        <taxon>Deinococcus</taxon>
    </lineage>
</organism>
<keyword evidence="7" id="KW-1185">Reference proteome</keyword>
<evidence type="ECO:0000256" key="2">
    <source>
        <dbReference type="ARBA" id="ARBA00022741"/>
    </source>
</evidence>
<dbReference type="PROSITE" id="PS00211">
    <property type="entry name" value="ABC_TRANSPORTER_1"/>
    <property type="match status" value="1"/>
</dbReference>
<evidence type="ECO:0000313" key="7">
    <source>
        <dbReference type="Proteomes" id="UP000635726"/>
    </source>
</evidence>
<keyword evidence="3 6" id="KW-0067">ATP-binding</keyword>
<dbReference type="Proteomes" id="UP000635726">
    <property type="component" value="Unassembled WGS sequence"/>
</dbReference>
<dbReference type="PANTHER" id="PTHR42711">
    <property type="entry name" value="ABC TRANSPORTER ATP-BINDING PROTEIN"/>
    <property type="match status" value="1"/>
</dbReference>
<evidence type="ECO:0000313" key="6">
    <source>
        <dbReference type="EMBL" id="GGJ86806.1"/>
    </source>
</evidence>
<gene>
    <name evidence="6" type="ORF">GCM10008939_33500</name>
</gene>
<evidence type="ECO:0000256" key="1">
    <source>
        <dbReference type="ARBA" id="ARBA00022448"/>
    </source>
</evidence>
<protein>
    <submittedName>
        <fullName evidence="6">ABC transporter ATP-binding protein</fullName>
    </submittedName>
</protein>
<dbReference type="GO" id="GO:0005524">
    <property type="term" value="F:ATP binding"/>
    <property type="evidence" value="ECO:0007669"/>
    <property type="project" value="UniProtKB-KW"/>
</dbReference>
<reference evidence="6" key="1">
    <citation type="journal article" date="2014" name="Int. J. Syst. Evol. Microbiol.">
        <title>Complete genome sequence of Corynebacterium casei LMG S-19264T (=DSM 44701T), isolated from a smear-ripened cheese.</title>
        <authorList>
            <consortium name="US DOE Joint Genome Institute (JGI-PGF)"/>
            <person name="Walter F."/>
            <person name="Albersmeier A."/>
            <person name="Kalinowski J."/>
            <person name="Ruckert C."/>
        </authorList>
    </citation>
    <scope>NUCLEOTIDE SEQUENCE</scope>
    <source>
        <strain evidence="6">JCM 14371</strain>
    </source>
</reference>
<keyword evidence="2" id="KW-0547">Nucleotide-binding</keyword>
<dbReference type="GO" id="GO:0016887">
    <property type="term" value="F:ATP hydrolysis activity"/>
    <property type="evidence" value="ECO:0007669"/>
    <property type="project" value="InterPro"/>
</dbReference>
<dbReference type="SUPFAM" id="SSF52540">
    <property type="entry name" value="P-loop containing nucleoside triphosphate hydrolases"/>
    <property type="match status" value="1"/>
</dbReference>
<evidence type="ECO:0000256" key="4">
    <source>
        <dbReference type="SAM" id="MobiDB-lite"/>
    </source>
</evidence>
<dbReference type="InterPro" id="IPR050763">
    <property type="entry name" value="ABC_transporter_ATP-binding"/>
</dbReference>
<feature type="domain" description="ABC transporter" evidence="5">
    <location>
        <begin position="27"/>
        <end position="254"/>
    </location>
</feature>
<feature type="region of interest" description="Disordered" evidence="4">
    <location>
        <begin position="1"/>
        <end position="21"/>
    </location>
</feature>
<evidence type="ECO:0000259" key="5">
    <source>
        <dbReference type="PROSITE" id="PS50893"/>
    </source>
</evidence>
<sequence>MNASLHAAPVPEPTVRTSSVPSAAPAVTVSGAAKAYGPLWALGAADAGVTLDLQRGELTALLGPNGAGKTTLIGLMLGLESPTHGTVRVLGEDPRRPQARTRLGALPQDLSLPAGLTVTELLQLYAALYPDPMTVPDVLALCDLQGQARQRAGSLSGGQARRLGFGLSVIGRPEVLFLDEPTVAMDVQSRQIFWDGVNAMRAGGCTVVLTTHYLDEAERVADRVVLLQQGRVRADGTPAAIRAGVKGATLTFLTRLDAAALQAMPGVLEASAARQDGGWWRATVRTRAPETLLAALFAQGEELHDLEVRRATLEEAFLNLTAQP</sequence>
<dbReference type="PANTHER" id="PTHR42711:SF17">
    <property type="entry name" value="ABC TRANSPORTER ATP-BINDING PROTEIN"/>
    <property type="match status" value="1"/>
</dbReference>
<dbReference type="PROSITE" id="PS50893">
    <property type="entry name" value="ABC_TRANSPORTER_2"/>
    <property type="match status" value="1"/>
</dbReference>
<name>A0A917UUV0_9DEIO</name>
<proteinExistence type="predicted"/>
<dbReference type="Pfam" id="PF00005">
    <property type="entry name" value="ABC_tran"/>
    <property type="match status" value="1"/>
</dbReference>
<dbReference type="Gene3D" id="3.40.50.300">
    <property type="entry name" value="P-loop containing nucleotide triphosphate hydrolases"/>
    <property type="match status" value="1"/>
</dbReference>
<dbReference type="InterPro" id="IPR017871">
    <property type="entry name" value="ABC_transporter-like_CS"/>
</dbReference>
<dbReference type="SMART" id="SM00382">
    <property type="entry name" value="AAA"/>
    <property type="match status" value="1"/>
</dbReference>
<dbReference type="RefSeq" id="WP_188964453.1">
    <property type="nucleotide sequence ID" value="NZ_BMOE01000016.1"/>
</dbReference>
<dbReference type="AlphaFoldDB" id="A0A917UUV0"/>
<dbReference type="InterPro" id="IPR003593">
    <property type="entry name" value="AAA+_ATPase"/>
</dbReference>
<accession>A0A917UUV0</accession>
<evidence type="ECO:0000256" key="3">
    <source>
        <dbReference type="ARBA" id="ARBA00022840"/>
    </source>
</evidence>
<dbReference type="CDD" id="cd03230">
    <property type="entry name" value="ABC_DR_subfamily_A"/>
    <property type="match status" value="1"/>
</dbReference>
<dbReference type="InterPro" id="IPR003439">
    <property type="entry name" value="ABC_transporter-like_ATP-bd"/>
</dbReference>